<organism evidence="4 5">
    <name type="scientific">Phytohabitans flavus</name>
    <dbReference type="NCBI Taxonomy" id="1076124"/>
    <lineage>
        <taxon>Bacteria</taxon>
        <taxon>Bacillati</taxon>
        <taxon>Actinomycetota</taxon>
        <taxon>Actinomycetes</taxon>
        <taxon>Micromonosporales</taxon>
        <taxon>Micromonosporaceae</taxon>
    </lineage>
</organism>
<dbReference type="Proteomes" id="UP000502508">
    <property type="component" value="Chromosome"/>
</dbReference>
<evidence type="ECO:0000313" key="4">
    <source>
        <dbReference type="EMBL" id="BCB74735.1"/>
    </source>
</evidence>
<sequence>MGIEVSDELANLLLVLTGEEFPRSDESQLWALAGVYADAAAGIDDAVPLLVAGIGAVRSESEGPAADAFVSSMEAYMLGEDGYLPFASRYVRLLGDNHEDLGLEVFHAKMMTLATLIQLLAQLLLAFALAWANPAGPFMAMLMASALLRFLLSSVLFNLLLKLLVSVMAGVALQVLLEVLVQRYEIDQGKRAAFNPESLKAAAGVGALGGVIGLGPDLLGDWLAKALKKKGWLGPPSPTGKPSTVLPPPSKPPASGPDVPNPKPDPKPDPGPNPVPDPKTGPDGVPGSRDAASPRGLDVRPDGTVRLPGGTVLPAPGSQPNWRQTWFDYLSQAGSEALTEFLTEGSWHAIQGEGFKANGAAAASGLASATADHIGKNAGRHANHKLPPPWNSNNPPTHSDNPTPKSTNTNTNQDSIHEPTPLNSHDSHGSDNDVDSYDSPGYDRYGSDSDSYGSDWNTDTVVGAGGPDTSGAGSPQTAVPPTGWRADPPTTAWPQAGPVNSPPASTGPAGYTPTSAAAPPQTGAGVPPSPASASPSPSTTPNTDPSQPPASNMDTGPVTKPDSQPGTNPSTGSILDTAPAPGPTIGDPAVDGLASPPAATSAAGSGPVGGAGTNNTSGPAPTSGPNTTPGPQTGSPPGRNPSPVSPPGSTPMAGSGSTQAPAGVPDSSSPPRGRVQDRAAGPGSWATVPDRDGVLPERSSTEGPSPADTDGGNNPPPARTKPEPRNETAQQPLPARPAPPPADRPGPAPGPPASDRLTLGKTSWLVDGAPLIVRRAAHRGGRSALFIGRPIGYGSRWVLPARKATSVIVKVAGDFAEVSVIRHGRVEKVRLTAAQLGRIVWTELDNNPRRNDRVQRVQLVPTGRGRPSPKFLADFAHASKLAVEPPGIADLARAKAAAIGRLAVTYADRLSAATRSVRHRSAAGRASATRRPRNVMAWVRVVAKPKPRLTDLPPGAVPVSVAQKSKAPDRRWPLKKLVNRRGHPRRDVLPVGAGSVPGRMRGWLGRRRRGGPVRIEATVQTSGVSDDAGLREWVKAAFETGTSSGSGTGSPGAGLMELLGSHEARAVRDLVPPLADEPSADQVAVWVREAQDAYRLKYEKERGTDAPWRPELLESAQARSAVAEAVERRRLAARIDGGDQDVVAAVVEFFEAQQMHSSRDVALVVLDAMRGRGQPNLATAKPTSRPRPLAGPTRPTATPINPATPWEAVTAADSATPWETSVDDGAAGRQAKQQDLDHRRAQELFLALEGGRRTGWERLGVLAPHEQDPGQPPWFQQQLRPQESDDRPAAAHPHQPQATPNPGRCAQHSPANTEPHPDPSRGARLLGRRHRRRRCRVQ</sequence>
<feature type="transmembrane region" description="Helical" evidence="2">
    <location>
        <begin position="113"/>
        <end position="132"/>
    </location>
</feature>
<dbReference type="EMBL" id="AP022870">
    <property type="protein sequence ID" value="BCB74735.1"/>
    <property type="molecule type" value="Genomic_DNA"/>
</dbReference>
<feature type="compositionally biased region" description="Polar residues" evidence="1">
    <location>
        <begin position="561"/>
        <end position="574"/>
    </location>
</feature>
<proteinExistence type="predicted"/>
<keyword evidence="5" id="KW-1185">Reference proteome</keyword>
<reference evidence="4 5" key="1">
    <citation type="submission" date="2020-03" db="EMBL/GenBank/DDBJ databases">
        <title>Whole genome shotgun sequence of Phytohabitans flavus NBRC 107702.</title>
        <authorList>
            <person name="Komaki H."/>
            <person name="Tamura T."/>
        </authorList>
    </citation>
    <scope>NUCLEOTIDE SEQUENCE [LARGE SCALE GENOMIC DNA]</scope>
    <source>
        <strain evidence="4 5">NBRC 107702</strain>
    </source>
</reference>
<evidence type="ECO:0000256" key="1">
    <source>
        <dbReference type="SAM" id="MobiDB-lite"/>
    </source>
</evidence>
<feature type="compositionally biased region" description="Pro residues" evidence="1">
    <location>
        <begin position="235"/>
        <end position="279"/>
    </location>
</feature>
<accession>A0A6F8XLP9</accession>
<feature type="region of interest" description="Disordered" evidence="1">
    <location>
        <begin position="1216"/>
        <end position="1235"/>
    </location>
</feature>
<feature type="compositionally biased region" description="Low complexity" evidence="1">
    <location>
        <begin position="437"/>
        <end position="455"/>
    </location>
</feature>
<gene>
    <name evidence="4" type="ORF">Pflav_011450</name>
</gene>
<dbReference type="PANTHER" id="PTHR45725:SF1">
    <property type="entry name" value="DISHEVELLED ASSOCIATED ACTIVATOR OF MORPHOGENESIS, ISOFORM D"/>
    <property type="match status" value="1"/>
</dbReference>
<dbReference type="PANTHER" id="PTHR45725">
    <property type="entry name" value="FORMIN HOMOLOGY 2 FAMILY MEMBER"/>
    <property type="match status" value="1"/>
</dbReference>
<feature type="compositionally biased region" description="Pro residues" evidence="1">
    <location>
        <begin position="638"/>
        <end position="649"/>
    </location>
</feature>
<feature type="compositionally biased region" description="Polar residues" evidence="1">
    <location>
        <begin position="655"/>
        <end position="670"/>
    </location>
</feature>
<dbReference type="Pfam" id="PF25547">
    <property type="entry name" value="WXG100_2"/>
    <property type="match status" value="1"/>
</dbReference>
<keyword evidence="2" id="KW-0472">Membrane</keyword>
<feature type="region of interest" description="Disordered" evidence="1">
    <location>
        <begin position="1174"/>
        <end position="1203"/>
    </location>
</feature>
<feature type="compositionally biased region" description="Low complexity" evidence="1">
    <location>
        <begin position="592"/>
        <end position="605"/>
    </location>
</feature>
<keyword evidence="2" id="KW-1133">Transmembrane helix</keyword>
<evidence type="ECO:0000256" key="2">
    <source>
        <dbReference type="SAM" id="Phobius"/>
    </source>
</evidence>
<keyword evidence="2" id="KW-0812">Transmembrane</keyword>
<feature type="compositionally biased region" description="Low complexity" evidence="1">
    <location>
        <begin position="1290"/>
        <end position="1300"/>
    </location>
</feature>
<feature type="compositionally biased region" description="Low complexity" evidence="1">
    <location>
        <begin position="616"/>
        <end position="637"/>
    </location>
</feature>
<reference evidence="4 5" key="2">
    <citation type="submission" date="2020-03" db="EMBL/GenBank/DDBJ databases">
        <authorList>
            <person name="Ichikawa N."/>
            <person name="Kimura A."/>
            <person name="Kitahashi Y."/>
            <person name="Uohara A."/>
        </authorList>
    </citation>
    <scope>NUCLEOTIDE SEQUENCE [LARGE SCALE GENOMIC DNA]</scope>
    <source>
        <strain evidence="4 5">NBRC 107702</strain>
    </source>
</reference>
<feature type="region of interest" description="Disordered" evidence="1">
    <location>
        <begin position="1263"/>
        <end position="1338"/>
    </location>
</feature>
<dbReference type="InterPro" id="IPR057746">
    <property type="entry name" value="CpnT-like_N"/>
</dbReference>
<evidence type="ECO:0000259" key="3">
    <source>
        <dbReference type="Pfam" id="PF25547"/>
    </source>
</evidence>
<feature type="region of interest" description="Disordered" evidence="1">
    <location>
        <begin position="231"/>
        <end position="319"/>
    </location>
</feature>
<feature type="compositionally biased region" description="Low complexity" evidence="1">
    <location>
        <begin position="401"/>
        <end position="412"/>
    </location>
</feature>
<feature type="region of interest" description="Disordered" evidence="1">
    <location>
        <begin position="378"/>
        <end position="758"/>
    </location>
</feature>
<dbReference type="KEGG" id="pfla:Pflav_011450"/>
<feature type="transmembrane region" description="Helical" evidence="2">
    <location>
        <begin position="163"/>
        <end position="181"/>
    </location>
</feature>
<feature type="compositionally biased region" description="Pro residues" evidence="1">
    <location>
        <begin position="734"/>
        <end position="752"/>
    </location>
</feature>
<dbReference type="InterPro" id="IPR051425">
    <property type="entry name" value="Formin_Homology"/>
</dbReference>
<name>A0A6F8XLP9_9ACTN</name>
<evidence type="ECO:0000313" key="5">
    <source>
        <dbReference type="Proteomes" id="UP000502508"/>
    </source>
</evidence>
<feature type="compositionally biased region" description="Basic residues" evidence="1">
    <location>
        <begin position="1326"/>
        <end position="1338"/>
    </location>
</feature>
<feature type="compositionally biased region" description="Polar residues" evidence="1">
    <location>
        <begin position="391"/>
        <end position="400"/>
    </location>
</feature>
<feature type="compositionally biased region" description="Low complexity" evidence="1">
    <location>
        <begin position="531"/>
        <end position="545"/>
    </location>
</feature>
<dbReference type="RefSeq" id="WP_232071003.1">
    <property type="nucleotide sequence ID" value="NZ_AP022870.1"/>
</dbReference>
<protein>
    <recommendedName>
        <fullName evidence="3">Outer membrane channel protein CpnT-like N-terminal domain-containing protein</fullName>
    </recommendedName>
</protein>
<feature type="domain" description="Outer membrane channel protein CpnT-like N-terminal" evidence="3">
    <location>
        <begin position="19"/>
        <end position="148"/>
    </location>
</feature>